<accession>G7TIX7</accession>
<organism evidence="1 2">
    <name type="scientific">Xanthomonas oryzae pv. oryzicola (strain BLS256)</name>
    <dbReference type="NCBI Taxonomy" id="383407"/>
    <lineage>
        <taxon>Bacteria</taxon>
        <taxon>Pseudomonadati</taxon>
        <taxon>Pseudomonadota</taxon>
        <taxon>Gammaproteobacteria</taxon>
        <taxon>Lysobacterales</taxon>
        <taxon>Lysobacteraceae</taxon>
        <taxon>Xanthomonas</taxon>
    </lineage>
</organism>
<dbReference type="KEGG" id="xor:XOC_1424"/>
<dbReference type="Proteomes" id="UP000008851">
    <property type="component" value="Chromosome"/>
</dbReference>
<name>G7TIX7_XANOB</name>
<reference evidence="1 2" key="1">
    <citation type="journal article" date="2011" name="J. Bacteriol.">
        <title>Two new complete genome sequences offer insight into host and tissue specificity of plant pathogenic Xanthomonas spp.</title>
        <authorList>
            <person name="Bogdanove A.J."/>
            <person name="Koebnik R."/>
            <person name="Lu H."/>
            <person name="Furutani A."/>
            <person name="Angiuoli S.V."/>
            <person name="Patil P.B."/>
            <person name="Van Sluys M.A."/>
            <person name="Ryan R.P."/>
            <person name="Meyer D.F."/>
            <person name="Han S.W."/>
            <person name="Aparna G."/>
            <person name="Rajaram M."/>
            <person name="Delcher A.L."/>
            <person name="Phillippy A.M."/>
            <person name="Puiu D."/>
            <person name="Schatz M.C."/>
            <person name="Shumway M."/>
            <person name="Sommer D.D."/>
            <person name="Trapnell C."/>
            <person name="Benahmed F."/>
            <person name="Dimitrov G."/>
            <person name="Madupu R."/>
            <person name="Radune D."/>
            <person name="Sullivan S."/>
            <person name="Jha G."/>
            <person name="Ishihara H."/>
            <person name="Lee S.W."/>
            <person name="Pandey A."/>
            <person name="Sharma V."/>
            <person name="Sriariyanun M."/>
            <person name="Szurek B."/>
            <person name="Vera-Cruz C.M."/>
            <person name="Dorman K.S."/>
            <person name="Ronald P.C."/>
            <person name="Verdier V."/>
            <person name="Dow J.M."/>
            <person name="Sonti R.V."/>
            <person name="Tsuge S."/>
            <person name="Brendel V.P."/>
            <person name="Rabinowicz P.D."/>
            <person name="Leach J.E."/>
            <person name="White F.F."/>
            <person name="Salzberg S.L."/>
        </authorList>
    </citation>
    <scope>NUCLEOTIDE SEQUENCE [LARGE SCALE GENOMIC DNA]</scope>
    <source>
        <strain evidence="1 2">BLS256</strain>
    </source>
</reference>
<gene>
    <name evidence="1" type="ORF">XOC_1424</name>
</gene>
<dbReference type="AlphaFoldDB" id="G7TIX7"/>
<proteinExistence type="predicted"/>
<evidence type="ECO:0000313" key="2">
    <source>
        <dbReference type="Proteomes" id="UP000008851"/>
    </source>
</evidence>
<evidence type="ECO:0000313" key="1">
    <source>
        <dbReference type="EMBL" id="AEQ95606.1"/>
    </source>
</evidence>
<dbReference type="EMBL" id="CP003057">
    <property type="protein sequence ID" value="AEQ95606.1"/>
    <property type="molecule type" value="Genomic_DNA"/>
</dbReference>
<dbReference type="HOGENOM" id="CLU_3142240_0_0_6"/>
<protein>
    <submittedName>
        <fullName evidence="1">Uncharacterized protein</fullName>
    </submittedName>
</protein>
<sequence length="49" mass="5276">MQLLQRVPASRVAAVAVAMPAQLRPIPAVAISMRRHHSHDCDRCAAESG</sequence>